<reference evidence="2 3" key="1">
    <citation type="journal article" date="2016" name="Nat. Commun.">
        <title>Thousands of microbial genomes shed light on interconnected biogeochemical processes in an aquifer system.</title>
        <authorList>
            <person name="Anantharaman K."/>
            <person name="Brown C.T."/>
            <person name="Hug L.A."/>
            <person name="Sharon I."/>
            <person name="Castelle C.J."/>
            <person name="Probst A.J."/>
            <person name="Thomas B.C."/>
            <person name="Singh A."/>
            <person name="Wilkins M.J."/>
            <person name="Karaoz U."/>
            <person name="Brodie E.L."/>
            <person name="Williams K.H."/>
            <person name="Hubbard S.S."/>
            <person name="Banfield J.F."/>
        </authorList>
    </citation>
    <scope>NUCLEOTIDE SEQUENCE [LARGE SCALE GENOMIC DNA]</scope>
</reference>
<dbReference type="EMBL" id="MFTT01000015">
    <property type="protein sequence ID" value="OGI69997.1"/>
    <property type="molecule type" value="Genomic_DNA"/>
</dbReference>
<feature type="transmembrane region" description="Helical" evidence="1">
    <location>
        <begin position="6"/>
        <end position="25"/>
    </location>
</feature>
<gene>
    <name evidence="2" type="ORF">A2824_00070</name>
</gene>
<sequence length="151" mass="16890">MLALENIIIYGVLFLVLLLVIWAILTEIRLRKFFAGKNGQSLESVIRDLEKELGRLGGAKENIEKNLSHIEKRLRRCVQGVGIVRFNAFADSGGNQSFAIALINEAGDGVIISSLYSREKVSVFAKPIINNKSEFELTEEEKEAIKRARLS</sequence>
<keyword evidence="1" id="KW-1133">Transmembrane helix</keyword>
<name>A0A1F6VK16_9BACT</name>
<evidence type="ECO:0000313" key="3">
    <source>
        <dbReference type="Proteomes" id="UP000178059"/>
    </source>
</evidence>
<proteinExistence type="predicted"/>
<organism evidence="2 3">
    <name type="scientific">Candidatus Nomurabacteria bacterium RIFCSPHIGHO2_01_FULL_42_16</name>
    <dbReference type="NCBI Taxonomy" id="1801743"/>
    <lineage>
        <taxon>Bacteria</taxon>
        <taxon>Candidatus Nomuraibacteriota</taxon>
    </lineage>
</organism>
<evidence type="ECO:0000313" key="2">
    <source>
        <dbReference type="EMBL" id="OGI69997.1"/>
    </source>
</evidence>
<protein>
    <recommendedName>
        <fullName evidence="4">DUF4446 domain-containing protein</fullName>
    </recommendedName>
</protein>
<dbReference type="InterPro" id="IPR027981">
    <property type="entry name" value="DUF4446"/>
</dbReference>
<evidence type="ECO:0000256" key="1">
    <source>
        <dbReference type="SAM" id="Phobius"/>
    </source>
</evidence>
<dbReference type="AlphaFoldDB" id="A0A1F6VK16"/>
<dbReference type="Proteomes" id="UP000178059">
    <property type="component" value="Unassembled WGS sequence"/>
</dbReference>
<keyword evidence="1" id="KW-0812">Transmembrane</keyword>
<accession>A0A1F6VK16</accession>
<dbReference type="STRING" id="1801743.A2824_00070"/>
<evidence type="ECO:0008006" key="4">
    <source>
        <dbReference type="Google" id="ProtNLM"/>
    </source>
</evidence>
<dbReference type="Pfam" id="PF14584">
    <property type="entry name" value="DUF4446"/>
    <property type="match status" value="1"/>
</dbReference>
<comment type="caution">
    <text evidence="2">The sequence shown here is derived from an EMBL/GenBank/DDBJ whole genome shotgun (WGS) entry which is preliminary data.</text>
</comment>
<keyword evidence="1" id="KW-0472">Membrane</keyword>